<dbReference type="SUPFAM" id="SSF53822">
    <property type="entry name" value="Periplasmic binding protein-like I"/>
    <property type="match status" value="1"/>
</dbReference>
<dbReference type="PRINTS" id="PR00337">
    <property type="entry name" value="LEUILEVALBP"/>
</dbReference>
<evidence type="ECO:0000256" key="2">
    <source>
        <dbReference type="ARBA" id="ARBA00022448"/>
    </source>
</evidence>
<dbReference type="Gene3D" id="3.40.50.2300">
    <property type="match status" value="2"/>
</dbReference>
<dbReference type="InterPro" id="IPR051010">
    <property type="entry name" value="BCAA_transport"/>
</dbReference>
<dbReference type="InterPro" id="IPR028082">
    <property type="entry name" value="Peripla_BP_I"/>
</dbReference>
<proteinExistence type="inferred from homology"/>
<evidence type="ECO:0000256" key="1">
    <source>
        <dbReference type="ARBA" id="ARBA00010062"/>
    </source>
</evidence>
<feature type="chain" id="PRO_5028159213" evidence="5">
    <location>
        <begin position="25"/>
        <end position="403"/>
    </location>
</feature>
<name>A0A7C4W6V9_9BACT</name>
<dbReference type="Pfam" id="PF13458">
    <property type="entry name" value="Peripla_BP_6"/>
    <property type="match status" value="1"/>
</dbReference>
<evidence type="ECO:0000256" key="4">
    <source>
        <dbReference type="ARBA" id="ARBA00022970"/>
    </source>
</evidence>
<reference evidence="7" key="1">
    <citation type="journal article" date="2020" name="mSystems">
        <title>Genome- and Community-Level Interaction Insights into Carbon Utilization and Element Cycling Functions of Hydrothermarchaeota in Hydrothermal Sediment.</title>
        <authorList>
            <person name="Zhou Z."/>
            <person name="Liu Y."/>
            <person name="Xu W."/>
            <person name="Pan J."/>
            <person name="Luo Z.H."/>
            <person name="Li M."/>
        </authorList>
    </citation>
    <scope>NUCLEOTIDE SEQUENCE [LARGE SCALE GENOMIC DNA]</scope>
    <source>
        <strain evidence="7">SpSt-477</strain>
    </source>
</reference>
<protein>
    <submittedName>
        <fullName evidence="7">Amino acid ABC transporter substrate-binding protein</fullName>
    </submittedName>
</protein>
<organism evidence="7">
    <name type="scientific">Desulfatirhabdium butyrativorans</name>
    <dbReference type="NCBI Taxonomy" id="340467"/>
    <lineage>
        <taxon>Bacteria</taxon>
        <taxon>Pseudomonadati</taxon>
        <taxon>Thermodesulfobacteriota</taxon>
        <taxon>Desulfobacteria</taxon>
        <taxon>Desulfobacterales</taxon>
        <taxon>Desulfatirhabdiaceae</taxon>
        <taxon>Desulfatirhabdium</taxon>
    </lineage>
</organism>
<keyword evidence="4" id="KW-0029">Amino-acid transport</keyword>
<evidence type="ECO:0000256" key="3">
    <source>
        <dbReference type="ARBA" id="ARBA00022729"/>
    </source>
</evidence>
<sequence>MNRSICKVSAVLWFILMLTTSGLAADTIKVGMIDCYSGPPSTYTNDVRDAFKLAIDAINAKGGILGKKIEFQTRDTKFKVDLGIAAAKELIMKENVNLLMGTINSAEALAISDICKAEKIPLLVTFSKSEAITGAKGHRYVFSFTENTAMAGKAAAVGLSKKPYVKYWIAGDDYEYGHAIGNAVWENLKKLNPKVELLGQTWWKVGEPDFTPYISSILAAKPDAVIVATGGASCVPFLKAAKATGFNEKVPFFMHTATELSTLQPLGLDAPEGVIGTSNYFFYYPQTPENKQFAEEFQKAYGRPPKVGALYGYVTAMFLKKAYEKAGTIDTEKFVDALEGLSVDSPIGPLTMRAFDHQLMLPMYMGVTKKEPGYDFLVASDIVTIPGEAVMPSIEDIQKARGK</sequence>
<evidence type="ECO:0000313" key="7">
    <source>
        <dbReference type="EMBL" id="HGU33697.1"/>
    </source>
</evidence>
<dbReference type="InterPro" id="IPR028081">
    <property type="entry name" value="Leu-bd"/>
</dbReference>
<dbReference type="CDD" id="cd06330">
    <property type="entry name" value="PBP1_As_SBP-like"/>
    <property type="match status" value="1"/>
</dbReference>
<dbReference type="PANTHER" id="PTHR30483">
    <property type="entry name" value="LEUCINE-SPECIFIC-BINDING PROTEIN"/>
    <property type="match status" value="1"/>
</dbReference>
<feature type="domain" description="Leucine-binding protein" evidence="6">
    <location>
        <begin position="27"/>
        <end position="368"/>
    </location>
</feature>
<dbReference type="EMBL" id="DSUH01000292">
    <property type="protein sequence ID" value="HGU33697.1"/>
    <property type="molecule type" value="Genomic_DNA"/>
</dbReference>
<dbReference type="GO" id="GO:0006865">
    <property type="term" value="P:amino acid transport"/>
    <property type="evidence" value="ECO:0007669"/>
    <property type="project" value="UniProtKB-KW"/>
</dbReference>
<comment type="caution">
    <text evidence="7">The sequence shown here is derived from an EMBL/GenBank/DDBJ whole genome shotgun (WGS) entry which is preliminary data.</text>
</comment>
<evidence type="ECO:0000256" key="5">
    <source>
        <dbReference type="SAM" id="SignalP"/>
    </source>
</evidence>
<evidence type="ECO:0000259" key="6">
    <source>
        <dbReference type="Pfam" id="PF13458"/>
    </source>
</evidence>
<gene>
    <name evidence="7" type="ORF">ENS29_12720</name>
</gene>
<keyword evidence="3 5" id="KW-0732">Signal</keyword>
<keyword evidence="2" id="KW-0813">Transport</keyword>
<dbReference type="InterPro" id="IPR000709">
    <property type="entry name" value="Leu_Ile_Val-bd"/>
</dbReference>
<feature type="signal peptide" evidence="5">
    <location>
        <begin position="1"/>
        <end position="24"/>
    </location>
</feature>
<dbReference type="AlphaFoldDB" id="A0A7C4W6V9"/>
<accession>A0A7C4W6V9</accession>
<comment type="similarity">
    <text evidence="1">Belongs to the leucine-binding protein family.</text>
</comment>